<keyword evidence="2" id="KW-1003">Cell membrane</keyword>
<feature type="transmembrane region" description="Helical" evidence="8">
    <location>
        <begin position="118"/>
        <end position="137"/>
    </location>
</feature>
<evidence type="ECO:0000256" key="2">
    <source>
        <dbReference type="ARBA" id="ARBA00022475"/>
    </source>
</evidence>
<evidence type="ECO:0000256" key="3">
    <source>
        <dbReference type="ARBA" id="ARBA00022519"/>
    </source>
</evidence>
<feature type="domain" description="Threonine/Serine exporter ThrE" evidence="9">
    <location>
        <begin position="11"/>
        <end position="136"/>
    </location>
</feature>
<sequence length="146" mass="15253">MQFETLLLQGCMALLATTGFAVLFNVPPRLLAACGAVGIGGHLVRYSLLHNGAAPTLAAYIGALFVGLVGYAISTRYKLPRLVFTVTGIITMIPGIPAYEVLLYFYEGDLNGSLAAGVYAALIAGAVAAGLSTARLITDPDLRHIK</sequence>
<dbReference type="Pfam" id="PF12821">
    <property type="entry name" value="ThrE_2"/>
    <property type="match status" value="1"/>
</dbReference>
<keyword evidence="4 8" id="KW-0812">Transmembrane</keyword>
<dbReference type="InterPro" id="IPR024528">
    <property type="entry name" value="ThrE_2"/>
</dbReference>
<protein>
    <recommendedName>
        <fullName evidence="9">Threonine/Serine exporter ThrE domain-containing protein</fullName>
    </recommendedName>
</protein>
<dbReference type="PANTHER" id="PTHR34390">
    <property type="entry name" value="UPF0442 PROTEIN YJJB-RELATED"/>
    <property type="match status" value="1"/>
</dbReference>
<comment type="caution">
    <text evidence="10">The sequence shown here is derived from an EMBL/GenBank/DDBJ whole genome shotgun (WGS) entry which is preliminary data.</text>
</comment>
<evidence type="ECO:0000256" key="4">
    <source>
        <dbReference type="ARBA" id="ARBA00022692"/>
    </source>
</evidence>
<accession>A0A2M8P2I9</accession>
<dbReference type="AlphaFoldDB" id="A0A2M8P2I9"/>
<organism evidence="10 11">
    <name type="scientific">Candidatus Thermofonsia Clade 1 bacterium</name>
    <dbReference type="NCBI Taxonomy" id="2364210"/>
    <lineage>
        <taxon>Bacteria</taxon>
        <taxon>Bacillati</taxon>
        <taxon>Chloroflexota</taxon>
        <taxon>Candidatus Thermofontia</taxon>
        <taxon>Candidatus Thermofonsia Clade 1</taxon>
    </lineage>
</organism>
<keyword evidence="3" id="KW-0997">Cell inner membrane</keyword>
<dbReference type="Proteomes" id="UP000228921">
    <property type="component" value="Unassembled WGS sequence"/>
</dbReference>
<gene>
    <name evidence="10" type="ORF">CUN51_02120</name>
</gene>
<keyword evidence="5 8" id="KW-1133">Transmembrane helix</keyword>
<evidence type="ECO:0000313" key="10">
    <source>
        <dbReference type="EMBL" id="PJF31759.1"/>
    </source>
</evidence>
<dbReference type="GO" id="GO:0005886">
    <property type="term" value="C:plasma membrane"/>
    <property type="evidence" value="ECO:0007669"/>
    <property type="project" value="UniProtKB-SubCell"/>
</dbReference>
<evidence type="ECO:0000259" key="9">
    <source>
        <dbReference type="Pfam" id="PF12821"/>
    </source>
</evidence>
<evidence type="ECO:0000256" key="5">
    <source>
        <dbReference type="ARBA" id="ARBA00022989"/>
    </source>
</evidence>
<proteinExistence type="inferred from homology"/>
<evidence type="ECO:0000313" key="11">
    <source>
        <dbReference type="Proteomes" id="UP000228921"/>
    </source>
</evidence>
<evidence type="ECO:0000256" key="7">
    <source>
        <dbReference type="ARBA" id="ARBA00034125"/>
    </source>
</evidence>
<feature type="transmembrane region" description="Helical" evidence="8">
    <location>
        <begin position="82"/>
        <end position="106"/>
    </location>
</feature>
<keyword evidence="6 8" id="KW-0472">Membrane</keyword>
<comment type="subcellular location">
    <subcellularLocation>
        <location evidence="1">Cell membrane</location>
        <topology evidence="1">Multi-pass membrane protein</topology>
    </subcellularLocation>
</comment>
<comment type="similarity">
    <text evidence="7">Belongs to the ThrE exporter (TC 2.A.79) family.</text>
</comment>
<evidence type="ECO:0000256" key="1">
    <source>
        <dbReference type="ARBA" id="ARBA00004651"/>
    </source>
</evidence>
<name>A0A2M8P2I9_9CHLR</name>
<dbReference type="EMBL" id="PGTK01000002">
    <property type="protein sequence ID" value="PJF31759.1"/>
    <property type="molecule type" value="Genomic_DNA"/>
</dbReference>
<dbReference type="GO" id="GO:0015744">
    <property type="term" value="P:succinate transport"/>
    <property type="evidence" value="ECO:0007669"/>
    <property type="project" value="TreeGrafter"/>
</dbReference>
<dbReference type="PANTHER" id="PTHR34390:SF1">
    <property type="entry name" value="SUCCINATE TRANSPORTER SUBUNIT YJJB-RELATED"/>
    <property type="match status" value="1"/>
</dbReference>
<dbReference type="InterPro" id="IPR050539">
    <property type="entry name" value="ThrE_Dicarb/AminoAcid_Exp"/>
</dbReference>
<feature type="transmembrane region" description="Helical" evidence="8">
    <location>
        <begin position="56"/>
        <end position="73"/>
    </location>
</feature>
<evidence type="ECO:0000256" key="6">
    <source>
        <dbReference type="ARBA" id="ARBA00023136"/>
    </source>
</evidence>
<reference evidence="10 11" key="1">
    <citation type="submission" date="2017-11" db="EMBL/GenBank/DDBJ databases">
        <title>Evolution of Phototrophy in the Chloroflexi Phylum Driven by Horizontal Gene Transfer.</title>
        <authorList>
            <person name="Ward L.M."/>
            <person name="Hemp J."/>
            <person name="Shih P.M."/>
            <person name="Mcglynn S.E."/>
            <person name="Fischer W."/>
        </authorList>
    </citation>
    <scope>NUCLEOTIDE SEQUENCE [LARGE SCALE GENOMIC DNA]</scope>
    <source>
        <strain evidence="10">CP2_2F</strain>
    </source>
</reference>
<evidence type="ECO:0000256" key="8">
    <source>
        <dbReference type="SAM" id="Phobius"/>
    </source>
</evidence>